<dbReference type="EMBL" id="QXMN01000005">
    <property type="protein sequence ID" value="RIX83183.1"/>
    <property type="molecule type" value="Genomic_DNA"/>
</dbReference>
<reference evidence="2 3" key="1">
    <citation type="submission" date="2018-09" db="EMBL/GenBank/DDBJ databases">
        <title>Acidovorax cavernicola nov. sp. isolated from Gruta de las Maravillas (Aracena, Spain).</title>
        <authorList>
            <person name="Jurado V."/>
            <person name="Gutierrez-Patricio S."/>
            <person name="Gonzalez-Pimentel J.L."/>
            <person name="Miller A.Z."/>
            <person name="Laiz L."/>
            <person name="Saiz-Jimenez C."/>
        </authorList>
    </citation>
    <scope>NUCLEOTIDE SEQUENCE [LARGE SCALE GENOMIC DNA]</scope>
    <source>
        <strain evidence="2 3">1011MAR4D40.2</strain>
    </source>
</reference>
<comment type="caution">
    <text evidence="2">The sequence shown here is derived from an EMBL/GenBank/DDBJ whole genome shotgun (WGS) entry which is preliminary data.</text>
</comment>
<accession>A0A9X8D769</accession>
<dbReference type="OrthoDB" id="8117189at2"/>
<sequence>MFFEAGRMTLWLGAIAQVLALSYIGSAHAQRWDHQRTDWYMNNWERQREDHNRRERERREDATAAGVVVGVVGTAVLAGVIAAAAKREKDERSRADYCLSRYGNYDRATDTYRARDGYAYRCE</sequence>
<keyword evidence="1" id="KW-0472">Membrane</keyword>
<evidence type="ECO:0000256" key="1">
    <source>
        <dbReference type="SAM" id="Phobius"/>
    </source>
</evidence>
<evidence type="ECO:0000313" key="3">
    <source>
        <dbReference type="Proteomes" id="UP000265619"/>
    </source>
</evidence>
<evidence type="ECO:0000313" key="2">
    <source>
        <dbReference type="EMBL" id="RIX83183.1"/>
    </source>
</evidence>
<name>A0A9X8D769_9BURK</name>
<keyword evidence="1" id="KW-1133">Transmembrane helix</keyword>
<gene>
    <name evidence="2" type="ORF">D3H34_07025</name>
</gene>
<keyword evidence="1" id="KW-0812">Transmembrane</keyword>
<keyword evidence="3" id="KW-1185">Reference proteome</keyword>
<evidence type="ECO:0008006" key="4">
    <source>
        <dbReference type="Google" id="ProtNLM"/>
    </source>
</evidence>
<dbReference type="AlphaFoldDB" id="A0A9X8D769"/>
<dbReference type="Proteomes" id="UP000265619">
    <property type="component" value="Unassembled WGS sequence"/>
</dbReference>
<dbReference type="RefSeq" id="WP_119552726.1">
    <property type="nucleotide sequence ID" value="NZ_QXMN01000005.1"/>
</dbReference>
<feature type="transmembrane region" description="Helical" evidence="1">
    <location>
        <begin position="62"/>
        <end position="85"/>
    </location>
</feature>
<proteinExistence type="predicted"/>
<protein>
    <recommendedName>
        <fullName evidence="4">Lectin-like protein BA14k</fullName>
    </recommendedName>
</protein>
<organism evidence="2 3">
    <name type="scientific">Acidovorax cavernicola</name>
    <dbReference type="NCBI Taxonomy" id="1675792"/>
    <lineage>
        <taxon>Bacteria</taxon>
        <taxon>Pseudomonadati</taxon>
        <taxon>Pseudomonadota</taxon>
        <taxon>Betaproteobacteria</taxon>
        <taxon>Burkholderiales</taxon>
        <taxon>Comamonadaceae</taxon>
        <taxon>Acidovorax</taxon>
    </lineage>
</organism>